<organism evidence="4 5">
    <name type="scientific">Chitinophaga barathri</name>
    <dbReference type="NCBI Taxonomy" id="1647451"/>
    <lineage>
        <taxon>Bacteria</taxon>
        <taxon>Pseudomonadati</taxon>
        <taxon>Bacteroidota</taxon>
        <taxon>Chitinophagia</taxon>
        <taxon>Chitinophagales</taxon>
        <taxon>Chitinophagaceae</taxon>
        <taxon>Chitinophaga</taxon>
    </lineage>
</organism>
<evidence type="ECO:0000259" key="3">
    <source>
        <dbReference type="Pfam" id="PF01734"/>
    </source>
</evidence>
<keyword evidence="2" id="KW-1133">Transmembrane helix</keyword>
<dbReference type="AlphaFoldDB" id="A0A3N4MY09"/>
<feature type="transmembrane region" description="Helical" evidence="2">
    <location>
        <begin position="258"/>
        <end position="280"/>
    </location>
</feature>
<feature type="transmembrane region" description="Helical" evidence="2">
    <location>
        <begin position="287"/>
        <end position="303"/>
    </location>
</feature>
<dbReference type="GO" id="GO:0006629">
    <property type="term" value="P:lipid metabolic process"/>
    <property type="evidence" value="ECO:0007669"/>
    <property type="project" value="UniProtKB-KW"/>
</dbReference>
<dbReference type="Proteomes" id="UP000279089">
    <property type="component" value="Unassembled WGS sequence"/>
</dbReference>
<evidence type="ECO:0000313" key="4">
    <source>
        <dbReference type="EMBL" id="RPD40313.1"/>
    </source>
</evidence>
<feature type="domain" description="PNPLA" evidence="3">
    <location>
        <begin position="374"/>
        <end position="609"/>
    </location>
</feature>
<dbReference type="InterPro" id="IPR016035">
    <property type="entry name" value="Acyl_Trfase/lysoPLipase"/>
</dbReference>
<name>A0A3N4MY09_9BACT</name>
<keyword evidence="2" id="KW-0472">Membrane</keyword>
<accession>A0A3N4MY09</accession>
<proteinExistence type="predicted"/>
<keyword evidence="5" id="KW-1185">Reference proteome</keyword>
<dbReference type="Gene3D" id="3.40.1090.10">
    <property type="entry name" value="Cytosolic phospholipase A2 catalytic domain"/>
    <property type="match status" value="1"/>
</dbReference>
<feature type="transmembrane region" description="Helical" evidence="2">
    <location>
        <begin position="67"/>
        <end position="87"/>
    </location>
</feature>
<dbReference type="OrthoDB" id="1488930at2"/>
<protein>
    <recommendedName>
        <fullName evidence="3">PNPLA domain-containing protein</fullName>
    </recommendedName>
</protein>
<dbReference type="Pfam" id="PF01734">
    <property type="entry name" value="Patatin"/>
    <property type="match status" value="1"/>
</dbReference>
<feature type="transmembrane region" description="Helical" evidence="2">
    <location>
        <begin position="107"/>
        <end position="125"/>
    </location>
</feature>
<comment type="caution">
    <text evidence="4">The sequence shown here is derived from an EMBL/GenBank/DDBJ whole genome shotgun (WGS) entry which is preliminary data.</text>
</comment>
<dbReference type="InterPro" id="IPR002641">
    <property type="entry name" value="PNPLA_dom"/>
</dbReference>
<reference evidence="5" key="1">
    <citation type="submission" date="2018-11" db="EMBL/GenBank/DDBJ databases">
        <title>Chitinophaga lutea sp.nov., isolate from arsenic contaminated soil.</title>
        <authorList>
            <person name="Zong Y."/>
        </authorList>
    </citation>
    <scope>NUCLEOTIDE SEQUENCE [LARGE SCALE GENOMIC DNA]</scope>
    <source>
        <strain evidence="5">YLT18</strain>
    </source>
</reference>
<feature type="transmembrane region" description="Helical" evidence="2">
    <location>
        <begin position="233"/>
        <end position="252"/>
    </location>
</feature>
<dbReference type="RefSeq" id="WP_120517676.1">
    <property type="nucleotide sequence ID" value="NZ_QXZY01000009.1"/>
</dbReference>
<keyword evidence="2" id="KW-0812">Transmembrane</keyword>
<evidence type="ECO:0000256" key="2">
    <source>
        <dbReference type="SAM" id="Phobius"/>
    </source>
</evidence>
<sequence>MKRFWLRFFYSFPIQLLLLHFRKYQVLLIFWAILFSTINGGFAKTFGGDALFLAPEYMGKVNFYSTTVTGVAAAIFTMSWNITTFILHSGRFKFLATTSQPFSRYCLNNSIIPGAFLLMLLWRGWQYQRWQELNSVPHILLLAEGFICGYLAVIFFSFFYFFNADKNIGRRLMKKFGNPRNFLRTVLKPNQERDENSLPVYSYFSSPFRIRRARNVDHYNKHYLDNIFRQHHFAAMITIGLALVFLVIMAYLMDYNAFRIPAGASVLIFFAFLIGVAGAYAYLLESWAIPVLITLIVGLNWMVKNQWIDNRNKAYGLNYLDKKDRPEYSVLSLQEFFTEARAEADRKNTIKILENWKAKFPAGSKPPLIVINTSGGGSRSAAWTMNVLQRYDSLLKGKLLKHTFLMTGASGGMLGATYFRELYLRQQEGKMPGKARLYDSIYCEKISRDLLNSVFSSFAVNDFITPFRHFDIGKNSYAKDRGYAFEMQLNINTDHVLNKTVGDYRQPEYDAKIPMLIWCATINSDGRRLFMSPQPVSYLCAANYRYPTRAVRDVDGVDFNQFFANQDANELRVTSAIRMSATFPYVLPNVFLPSNPIVDVMDAGIRDNFGQETSVRFLYTFREWINENTGGVIFMQIRDTRKNDVSPIKQQKDLGDLIFEPLFSMQANWMSMQDFHQDHLVNYIESYFPGKFKRLIFQYVPQQAEKAAALSLHLTPREKLDIARALDNPGNQQAFGQLNEALTGILSQQH</sequence>
<dbReference type="EMBL" id="RMBX01000008">
    <property type="protein sequence ID" value="RPD40313.1"/>
    <property type="molecule type" value="Genomic_DNA"/>
</dbReference>
<keyword evidence="1" id="KW-0443">Lipid metabolism</keyword>
<gene>
    <name evidence="4" type="ORF">EG028_16855</name>
</gene>
<evidence type="ECO:0000313" key="5">
    <source>
        <dbReference type="Proteomes" id="UP000279089"/>
    </source>
</evidence>
<evidence type="ECO:0000256" key="1">
    <source>
        <dbReference type="ARBA" id="ARBA00023098"/>
    </source>
</evidence>
<dbReference type="SUPFAM" id="SSF52151">
    <property type="entry name" value="FabD/lysophospholipase-like"/>
    <property type="match status" value="1"/>
</dbReference>
<feature type="transmembrane region" description="Helical" evidence="2">
    <location>
        <begin position="137"/>
        <end position="162"/>
    </location>
</feature>